<name>A0ABW7NGB0_9PSED</name>
<gene>
    <name evidence="1" type="ORF">RA271_00810</name>
</gene>
<keyword evidence="2" id="KW-1185">Reference proteome</keyword>
<dbReference type="Proteomes" id="UP001610657">
    <property type="component" value="Unassembled WGS sequence"/>
</dbReference>
<dbReference type="RefSeq" id="WP_158506036.1">
    <property type="nucleotide sequence ID" value="NZ_CP092923.1"/>
</dbReference>
<proteinExistence type="predicted"/>
<dbReference type="GeneID" id="96220890"/>
<sequence length="51" mass="6029">MATFPLSSQDNLNPVRQRRKQWLTDDLPVRYVTVAHGIQNAIMRWYKNAVE</sequence>
<organism evidence="1 2">
    <name type="scientific">Pseudomonas syringae pv. tagetis</name>
    <dbReference type="NCBI Taxonomy" id="129140"/>
    <lineage>
        <taxon>Bacteria</taxon>
        <taxon>Pseudomonadati</taxon>
        <taxon>Pseudomonadota</taxon>
        <taxon>Gammaproteobacteria</taxon>
        <taxon>Pseudomonadales</taxon>
        <taxon>Pseudomonadaceae</taxon>
        <taxon>Pseudomonas</taxon>
    </lineage>
</organism>
<evidence type="ECO:0000313" key="2">
    <source>
        <dbReference type="Proteomes" id="UP001610657"/>
    </source>
</evidence>
<protein>
    <submittedName>
        <fullName evidence="1">Uncharacterized protein</fullName>
    </submittedName>
</protein>
<accession>A0ABW7NGB0</accession>
<evidence type="ECO:0000313" key="1">
    <source>
        <dbReference type="EMBL" id="MFH7513736.1"/>
    </source>
</evidence>
<comment type="caution">
    <text evidence="1">The sequence shown here is derived from an EMBL/GenBank/DDBJ whole genome shotgun (WGS) entry which is preliminary data.</text>
</comment>
<reference evidence="1 2" key="1">
    <citation type="submission" date="2023-08" db="EMBL/GenBank/DDBJ databases">
        <title>Genomic and mutational analysis of Pseudomonas syringae pv. tagetis EB037 pathogenicity on sunflower.</title>
        <authorList>
            <person name="Maul J.E."/>
        </authorList>
    </citation>
    <scope>NUCLEOTIDE SEQUENCE [LARGE SCALE GENOMIC DNA]</scope>
    <source>
        <strain evidence="1 2">EB037_T1</strain>
    </source>
</reference>
<dbReference type="EMBL" id="JAVCQK010000001">
    <property type="protein sequence ID" value="MFH7513736.1"/>
    <property type="molecule type" value="Genomic_DNA"/>
</dbReference>